<evidence type="ECO:0000256" key="5">
    <source>
        <dbReference type="ARBA" id="ARBA00023125"/>
    </source>
</evidence>
<dbReference type="GO" id="GO:0000976">
    <property type="term" value="F:transcription cis-regulatory region binding"/>
    <property type="evidence" value="ECO:0007669"/>
    <property type="project" value="TreeGrafter"/>
</dbReference>
<name>A0A1H0CUN8_9BACT</name>
<keyword evidence="2 7" id="KW-0963">Cytoplasm</keyword>
<dbReference type="InterPro" id="IPR038619">
    <property type="entry name" value="MraZ_sf"/>
</dbReference>
<comment type="subunit">
    <text evidence="7">Forms oligomers.</text>
</comment>
<dbReference type="GO" id="GO:0003700">
    <property type="term" value="F:DNA-binding transcription factor activity"/>
    <property type="evidence" value="ECO:0007669"/>
    <property type="project" value="UniProtKB-UniRule"/>
</dbReference>
<dbReference type="CDD" id="cd16321">
    <property type="entry name" value="MraZ_C"/>
    <property type="match status" value="1"/>
</dbReference>
<evidence type="ECO:0000259" key="8">
    <source>
        <dbReference type="PROSITE" id="PS51740"/>
    </source>
</evidence>
<evidence type="ECO:0000256" key="3">
    <source>
        <dbReference type="ARBA" id="ARBA00022737"/>
    </source>
</evidence>
<dbReference type="Pfam" id="PF02381">
    <property type="entry name" value="MraZ"/>
    <property type="match status" value="2"/>
</dbReference>
<dbReference type="SUPFAM" id="SSF89447">
    <property type="entry name" value="AbrB/MazE/MraZ-like"/>
    <property type="match status" value="1"/>
</dbReference>
<sequence>MFRGHTPRTIDAKGRLLLPPDIKAEILRLSPEGKIMLTNFDQCVVGYPLPEWEEIEKSFSSLNMANKLFRDFHRFFLSGAMEVCLDKQGRILVPPYLREYAHLRKDVILAGVGRKFEIWDMERFELKRRSVEENFDLVMDKLAENGFELRF</sequence>
<evidence type="ECO:0000313" key="9">
    <source>
        <dbReference type="EMBL" id="SDN61574.1"/>
    </source>
</evidence>
<dbReference type="GO" id="GO:0005737">
    <property type="term" value="C:cytoplasm"/>
    <property type="evidence" value="ECO:0007669"/>
    <property type="project" value="UniProtKB-UniRule"/>
</dbReference>
<feature type="domain" description="SpoVT-AbrB" evidence="8">
    <location>
        <begin position="5"/>
        <end position="51"/>
    </location>
</feature>
<dbReference type="InterPro" id="IPR037914">
    <property type="entry name" value="SpoVT-AbrB_sf"/>
</dbReference>
<dbReference type="RefSeq" id="WP_092064517.1">
    <property type="nucleotide sequence ID" value="NZ_FNIN01000003.1"/>
</dbReference>
<keyword evidence="3" id="KW-0677">Repeat</keyword>
<dbReference type="CDD" id="cd16320">
    <property type="entry name" value="MraZ_N"/>
    <property type="match status" value="1"/>
</dbReference>
<feature type="domain" description="SpoVT-AbrB" evidence="8">
    <location>
        <begin position="80"/>
        <end position="123"/>
    </location>
</feature>
<dbReference type="NCBIfam" id="TIGR00242">
    <property type="entry name" value="division/cell wall cluster transcriptional repressor MraZ"/>
    <property type="match status" value="1"/>
</dbReference>
<reference evidence="9 10" key="1">
    <citation type="submission" date="2016-10" db="EMBL/GenBank/DDBJ databases">
        <authorList>
            <person name="de Groot N.N."/>
        </authorList>
    </citation>
    <scope>NUCLEOTIDE SEQUENCE [LARGE SCALE GENOMIC DNA]</scope>
    <source>
        <strain evidence="9 10">DSM 15269</strain>
    </source>
</reference>
<organism evidence="9 10">
    <name type="scientific">Desulfonauticus submarinus</name>
    <dbReference type="NCBI Taxonomy" id="206665"/>
    <lineage>
        <taxon>Bacteria</taxon>
        <taxon>Pseudomonadati</taxon>
        <taxon>Thermodesulfobacteriota</taxon>
        <taxon>Desulfovibrionia</taxon>
        <taxon>Desulfovibrionales</taxon>
        <taxon>Desulfonauticaceae</taxon>
        <taxon>Desulfonauticus</taxon>
    </lineage>
</organism>
<evidence type="ECO:0000313" key="10">
    <source>
        <dbReference type="Proteomes" id="UP000199602"/>
    </source>
</evidence>
<dbReference type="PANTHER" id="PTHR34701:SF1">
    <property type="entry name" value="TRANSCRIPTIONAL REGULATOR MRAZ"/>
    <property type="match status" value="1"/>
</dbReference>
<keyword evidence="10" id="KW-1185">Reference proteome</keyword>
<dbReference type="Proteomes" id="UP000199602">
    <property type="component" value="Unassembled WGS sequence"/>
</dbReference>
<dbReference type="InterPro" id="IPR035644">
    <property type="entry name" value="MraZ_C"/>
</dbReference>
<dbReference type="InterPro" id="IPR035642">
    <property type="entry name" value="MraZ_N"/>
</dbReference>
<dbReference type="PANTHER" id="PTHR34701">
    <property type="entry name" value="TRANSCRIPTIONAL REGULATOR MRAZ"/>
    <property type="match status" value="1"/>
</dbReference>
<evidence type="ECO:0000256" key="6">
    <source>
        <dbReference type="ARBA" id="ARBA00023163"/>
    </source>
</evidence>
<evidence type="ECO:0000256" key="2">
    <source>
        <dbReference type="ARBA" id="ARBA00022490"/>
    </source>
</evidence>
<gene>
    <name evidence="7" type="primary">mraZ</name>
    <name evidence="9" type="ORF">SAMN04488516_103196</name>
</gene>
<keyword evidence="6 7" id="KW-0804">Transcription</keyword>
<dbReference type="STRING" id="206665.SAMN04488516_103196"/>
<comment type="similarity">
    <text evidence="7">Belongs to the MraZ family.</text>
</comment>
<evidence type="ECO:0000256" key="7">
    <source>
        <dbReference type="HAMAP-Rule" id="MF_01008"/>
    </source>
</evidence>
<dbReference type="InterPro" id="IPR020603">
    <property type="entry name" value="MraZ_dom"/>
</dbReference>
<dbReference type="AlphaFoldDB" id="A0A1H0CUN8"/>
<comment type="subcellular location">
    <subcellularLocation>
        <location evidence="7">Cytoplasm</location>
        <location evidence="7">Nucleoid</location>
    </subcellularLocation>
</comment>
<dbReference type="Gene3D" id="3.40.1550.20">
    <property type="entry name" value="Transcriptional regulator MraZ domain"/>
    <property type="match status" value="1"/>
</dbReference>
<dbReference type="InterPro" id="IPR003444">
    <property type="entry name" value="MraZ"/>
</dbReference>
<dbReference type="PROSITE" id="PS51740">
    <property type="entry name" value="SPOVT_ABRB"/>
    <property type="match status" value="2"/>
</dbReference>
<accession>A0A1H0CUN8</accession>
<dbReference type="OrthoDB" id="9807753at2"/>
<dbReference type="GO" id="GO:0009295">
    <property type="term" value="C:nucleoid"/>
    <property type="evidence" value="ECO:0007669"/>
    <property type="project" value="UniProtKB-SubCell"/>
</dbReference>
<dbReference type="EMBL" id="FNIN01000003">
    <property type="protein sequence ID" value="SDN61574.1"/>
    <property type="molecule type" value="Genomic_DNA"/>
</dbReference>
<evidence type="ECO:0000256" key="1">
    <source>
        <dbReference type="ARBA" id="ARBA00013860"/>
    </source>
</evidence>
<keyword evidence="4 7" id="KW-0805">Transcription regulation</keyword>
<dbReference type="InterPro" id="IPR007159">
    <property type="entry name" value="SpoVT-AbrB_dom"/>
</dbReference>
<keyword evidence="5 7" id="KW-0238">DNA-binding</keyword>
<dbReference type="GO" id="GO:2000143">
    <property type="term" value="P:negative regulation of DNA-templated transcription initiation"/>
    <property type="evidence" value="ECO:0007669"/>
    <property type="project" value="TreeGrafter"/>
</dbReference>
<protein>
    <recommendedName>
        <fullName evidence="1 7">Transcriptional regulator MraZ</fullName>
    </recommendedName>
</protein>
<evidence type="ECO:0000256" key="4">
    <source>
        <dbReference type="ARBA" id="ARBA00023015"/>
    </source>
</evidence>
<proteinExistence type="inferred from homology"/>
<dbReference type="HAMAP" id="MF_01008">
    <property type="entry name" value="MraZ"/>
    <property type="match status" value="1"/>
</dbReference>